<dbReference type="STRING" id="2769.R7QK05"/>
<dbReference type="AlphaFoldDB" id="R7QK05"/>
<dbReference type="InterPro" id="IPR027531">
    <property type="entry name" value="eIF3f"/>
</dbReference>
<dbReference type="Pfam" id="PF13012">
    <property type="entry name" value="MitMem_reg"/>
    <property type="match status" value="1"/>
</dbReference>
<dbReference type="PANTHER" id="PTHR10540">
    <property type="entry name" value="EUKARYOTIC TRANSLATION INITIATION FACTOR 3 SUBUNIT F-RELATED"/>
    <property type="match status" value="1"/>
</dbReference>
<keyword evidence="2 4" id="KW-0396">Initiation factor</keyword>
<sequence length="296" mass="33110">MESTDIFVGGEDSGARQVKVSPVVLFNVADHYQRRTDDKRRVIGTLLGRVNANGTVEVTNCFPLPHSEKVKEFKEVAVDNIYNETMHTLHRRLNTTEEPVGWYATGTETDISSVVIHEFYARECRNPVHLLVDAGLVSGRFDVNAFVSTAYQINDRALSSELRPIPVCMKPGKAEKVGLDVLFKNRRREEGDKSLPIMASEIENLEKSMERLLELLDVVGKNVDAVVAGEVEGNVTTGRFLAETLTMVPRMNASDFEQLFGDNMRDLLMVAYLCKLTQTQLIVAEKLLAIDTTPKH</sequence>
<dbReference type="GO" id="GO:0071541">
    <property type="term" value="C:eukaryotic translation initiation factor 3 complex, eIF3m"/>
    <property type="evidence" value="ECO:0007669"/>
    <property type="project" value="TreeGrafter"/>
</dbReference>
<dbReference type="OMA" id="EYFVHFH"/>
<accession>R7QK05</accession>
<dbReference type="PANTHER" id="PTHR10540:SF6">
    <property type="entry name" value="EUKARYOTIC TRANSLATION INITIATION FACTOR 3 SUBUNIT F"/>
    <property type="match status" value="1"/>
</dbReference>
<evidence type="ECO:0000256" key="3">
    <source>
        <dbReference type="ARBA" id="ARBA00022917"/>
    </source>
</evidence>
<dbReference type="SMART" id="SM00232">
    <property type="entry name" value="JAB_MPN"/>
    <property type="match status" value="1"/>
</dbReference>
<evidence type="ECO:0000313" key="7">
    <source>
        <dbReference type="Proteomes" id="UP000012073"/>
    </source>
</evidence>
<dbReference type="Proteomes" id="UP000012073">
    <property type="component" value="Unassembled WGS sequence"/>
</dbReference>
<reference evidence="7" key="1">
    <citation type="journal article" date="2013" name="Proc. Natl. Acad. Sci. U.S.A.">
        <title>Genome structure and metabolic features in the red seaweed Chondrus crispus shed light on evolution of the Archaeplastida.</title>
        <authorList>
            <person name="Collen J."/>
            <person name="Porcel B."/>
            <person name="Carre W."/>
            <person name="Ball S.G."/>
            <person name="Chaparro C."/>
            <person name="Tonon T."/>
            <person name="Barbeyron T."/>
            <person name="Michel G."/>
            <person name="Noel B."/>
            <person name="Valentin K."/>
            <person name="Elias M."/>
            <person name="Artiguenave F."/>
            <person name="Arun A."/>
            <person name="Aury J.M."/>
            <person name="Barbosa-Neto J.F."/>
            <person name="Bothwell J.H."/>
            <person name="Bouget F.Y."/>
            <person name="Brillet L."/>
            <person name="Cabello-Hurtado F."/>
            <person name="Capella-Gutierrez S."/>
            <person name="Charrier B."/>
            <person name="Cladiere L."/>
            <person name="Cock J.M."/>
            <person name="Coelho S.M."/>
            <person name="Colleoni C."/>
            <person name="Czjzek M."/>
            <person name="Da Silva C."/>
            <person name="Delage L."/>
            <person name="Denoeud F."/>
            <person name="Deschamps P."/>
            <person name="Dittami S.M."/>
            <person name="Gabaldon T."/>
            <person name="Gachon C.M."/>
            <person name="Groisillier A."/>
            <person name="Herve C."/>
            <person name="Jabbari K."/>
            <person name="Katinka M."/>
            <person name="Kloareg B."/>
            <person name="Kowalczyk N."/>
            <person name="Labadie K."/>
            <person name="Leblanc C."/>
            <person name="Lopez P.J."/>
            <person name="McLachlan D.H."/>
            <person name="Meslet-Cladiere L."/>
            <person name="Moustafa A."/>
            <person name="Nehr Z."/>
            <person name="Nyvall Collen P."/>
            <person name="Panaud O."/>
            <person name="Partensky F."/>
            <person name="Poulain J."/>
            <person name="Rensing S.A."/>
            <person name="Rousvoal S."/>
            <person name="Samson G."/>
            <person name="Symeonidi A."/>
            <person name="Weissenbach J."/>
            <person name="Zambounis A."/>
            <person name="Wincker P."/>
            <person name="Boyen C."/>
        </authorList>
    </citation>
    <scope>NUCLEOTIDE SEQUENCE [LARGE SCALE GENOMIC DNA]</scope>
    <source>
        <strain evidence="7">cv. Stackhouse</strain>
    </source>
</reference>
<comment type="subunit">
    <text evidence="4">Component of the eukaryotic translation initiation factor 3 (eIF-3) complex.</text>
</comment>
<dbReference type="InterPro" id="IPR000555">
    <property type="entry name" value="JAMM/MPN+_dom"/>
</dbReference>
<dbReference type="InterPro" id="IPR037518">
    <property type="entry name" value="MPN"/>
</dbReference>
<dbReference type="HAMAP" id="MF_03005">
    <property type="entry name" value="eIF3f"/>
    <property type="match status" value="1"/>
</dbReference>
<dbReference type="GO" id="GO:0033290">
    <property type="term" value="C:eukaryotic 48S preinitiation complex"/>
    <property type="evidence" value="ECO:0007669"/>
    <property type="project" value="UniProtKB-UniRule"/>
</dbReference>
<proteinExistence type="inferred from homology"/>
<dbReference type="EMBL" id="HG001865">
    <property type="protein sequence ID" value="CDF37745.1"/>
    <property type="molecule type" value="Genomic_DNA"/>
</dbReference>
<evidence type="ECO:0000256" key="4">
    <source>
        <dbReference type="HAMAP-Rule" id="MF_03005"/>
    </source>
</evidence>
<dbReference type="GO" id="GO:0003743">
    <property type="term" value="F:translation initiation factor activity"/>
    <property type="evidence" value="ECO:0007669"/>
    <property type="project" value="UniProtKB-UniRule"/>
</dbReference>
<gene>
    <name evidence="6" type="ORF">CHC_T00008632001</name>
</gene>
<dbReference type="GO" id="GO:0031369">
    <property type="term" value="F:translation initiation factor binding"/>
    <property type="evidence" value="ECO:0007669"/>
    <property type="project" value="InterPro"/>
</dbReference>
<dbReference type="InterPro" id="IPR024969">
    <property type="entry name" value="EIF3F/CSN6-like_C"/>
</dbReference>
<feature type="domain" description="MPN" evidence="5">
    <location>
        <begin position="18"/>
        <end position="152"/>
    </location>
</feature>
<protein>
    <recommendedName>
        <fullName evidence="4">Eukaryotic translation initiation factor 3 subunit F</fullName>
        <shortName evidence="4">eIF3f</shortName>
    </recommendedName>
    <alternativeName>
        <fullName evidence="4">Eukaryotic translation initiation factor 3 subunit 5</fullName>
    </alternativeName>
</protein>
<dbReference type="RefSeq" id="XP_005717616.1">
    <property type="nucleotide sequence ID" value="XM_005717559.1"/>
</dbReference>
<dbReference type="GO" id="GO:0008237">
    <property type="term" value="F:metallopeptidase activity"/>
    <property type="evidence" value="ECO:0007669"/>
    <property type="project" value="InterPro"/>
</dbReference>
<comment type="function">
    <text evidence="4">Component of the eukaryotic translation initiation factor 3 (eIF-3) complex, which is involved in protein synthesis of a specialized repertoire of mRNAs and, together with other initiation factors, stimulates binding of mRNA and methionyl-tRNAi to the 40S ribosome. The eIF-3 complex specifically targets and initiates translation of a subset of mRNAs involved in cell proliferation.</text>
</comment>
<comment type="subcellular location">
    <subcellularLocation>
        <location evidence="4">Cytoplasm</location>
    </subcellularLocation>
</comment>
<dbReference type="Gramene" id="CDF37745">
    <property type="protein sequence ID" value="CDF37745"/>
    <property type="gene ID" value="CHC_T00008632001"/>
</dbReference>
<dbReference type="GO" id="GO:0016282">
    <property type="term" value="C:eukaryotic 43S preinitiation complex"/>
    <property type="evidence" value="ECO:0007669"/>
    <property type="project" value="UniProtKB-UniRule"/>
</dbReference>
<dbReference type="CDD" id="cd08064">
    <property type="entry name" value="MPN_eIF3f"/>
    <property type="match status" value="1"/>
</dbReference>
<dbReference type="GeneID" id="17325333"/>
<dbReference type="PROSITE" id="PS50249">
    <property type="entry name" value="MPN"/>
    <property type="match status" value="1"/>
</dbReference>
<dbReference type="Pfam" id="PF01398">
    <property type="entry name" value="JAB"/>
    <property type="match status" value="1"/>
</dbReference>
<evidence type="ECO:0000259" key="5">
    <source>
        <dbReference type="PROSITE" id="PS50249"/>
    </source>
</evidence>
<name>R7QK05_CHOCR</name>
<dbReference type="PhylomeDB" id="R7QK05"/>
<dbReference type="KEGG" id="ccp:CHC_T00008632001"/>
<comment type="similarity">
    <text evidence="4">Belongs to the eIF-3 subunit F family.</text>
</comment>
<keyword evidence="7" id="KW-1185">Reference proteome</keyword>
<evidence type="ECO:0000256" key="1">
    <source>
        <dbReference type="ARBA" id="ARBA00022490"/>
    </source>
</evidence>
<dbReference type="OrthoDB" id="25498at2759"/>
<dbReference type="Gene3D" id="3.40.140.10">
    <property type="entry name" value="Cytidine Deaminase, domain 2"/>
    <property type="match status" value="1"/>
</dbReference>
<dbReference type="GO" id="GO:0001732">
    <property type="term" value="P:formation of cytoplasmic translation initiation complex"/>
    <property type="evidence" value="ECO:0007669"/>
    <property type="project" value="UniProtKB-UniRule"/>
</dbReference>
<evidence type="ECO:0000313" key="6">
    <source>
        <dbReference type="EMBL" id="CDF37745.1"/>
    </source>
</evidence>
<keyword evidence="1 4" id="KW-0963">Cytoplasm</keyword>
<keyword evidence="3 4" id="KW-0648">Protein biosynthesis</keyword>
<organism evidence="6 7">
    <name type="scientific">Chondrus crispus</name>
    <name type="common">Carrageen Irish moss</name>
    <name type="synonym">Polymorpha crispa</name>
    <dbReference type="NCBI Taxonomy" id="2769"/>
    <lineage>
        <taxon>Eukaryota</taxon>
        <taxon>Rhodophyta</taxon>
        <taxon>Florideophyceae</taxon>
        <taxon>Rhodymeniophycidae</taxon>
        <taxon>Gigartinales</taxon>
        <taxon>Gigartinaceae</taxon>
        <taxon>Chondrus</taxon>
    </lineage>
</organism>
<evidence type="ECO:0000256" key="2">
    <source>
        <dbReference type="ARBA" id="ARBA00022540"/>
    </source>
</evidence>